<dbReference type="InterPro" id="IPR036388">
    <property type="entry name" value="WH-like_DNA-bd_sf"/>
</dbReference>
<dbReference type="SUPFAM" id="SSF46785">
    <property type="entry name" value="Winged helix' DNA-binding domain"/>
    <property type="match status" value="1"/>
</dbReference>
<dbReference type="STRING" id="65499.SAMN04488000_102136"/>
<dbReference type="InterPro" id="IPR001387">
    <property type="entry name" value="Cro/C1-type_HTH"/>
</dbReference>
<evidence type="ECO:0000313" key="4">
    <source>
        <dbReference type="Proteomes" id="UP000199503"/>
    </source>
</evidence>
<keyword evidence="3" id="KW-0418">Kinase</keyword>
<dbReference type="Gene3D" id="3.30.420.40">
    <property type="match status" value="2"/>
</dbReference>
<proteinExistence type="inferred from homology"/>
<dbReference type="Pfam" id="PF13412">
    <property type="entry name" value="HTH_24"/>
    <property type="match status" value="1"/>
</dbReference>
<dbReference type="AlphaFoldDB" id="A0A1H9E2I7"/>
<evidence type="ECO:0000313" key="3">
    <source>
        <dbReference type="EMBL" id="SEQ19802.1"/>
    </source>
</evidence>
<evidence type="ECO:0000259" key="2">
    <source>
        <dbReference type="PROSITE" id="PS50943"/>
    </source>
</evidence>
<feature type="domain" description="HTH cro/C1-type" evidence="2">
    <location>
        <begin position="18"/>
        <end position="44"/>
    </location>
</feature>
<comment type="similarity">
    <text evidence="1">Belongs to the ROK (NagC/XylR) family.</text>
</comment>
<dbReference type="InterPro" id="IPR011991">
    <property type="entry name" value="ArsR-like_HTH"/>
</dbReference>
<keyword evidence="4" id="KW-1185">Reference proteome</keyword>
<dbReference type="InterPro" id="IPR036390">
    <property type="entry name" value="WH_DNA-bd_sf"/>
</dbReference>
<dbReference type="InterPro" id="IPR043129">
    <property type="entry name" value="ATPase_NBD"/>
</dbReference>
<evidence type="ECO:0000256" key="1">
    <source>
        <dbReference type="ARBA" id="ARBA00006479"/>
    </source>
</evidence>
<name>A0A1H9E2I7_9PSEU</name>
<gene>
    <name evidence="3" type="ORF">SAMN04488000_102136</name>
</gene>
<dbReference type="SUPFAM" id="SSF53067">
    <property type="entry name" value="Actin-like ATPase domain"/>
    <property type="match status" value="1"/>
</dbReference>
<protein>
    <submittedName>
        <fullName evidence="3">Sugar kinase of the NBD/HSP70 family, may contain an N-terminal HTH domain</fullName>
    </submittedName>
</protein>
<dbReference type="Gene3D" id="1.10.10.10">
    <property type="entry name" value="Winged helix-like DNA-binding domain superfamily/Winged helix DNA-binding domain"/>
    <property type="match status" value="1"/>
</dbReference>
<dbReference type="PANTHER" id="PTHR18964:SF149">
    <property type="entry name" value="BIFUNCTIONAL UDP-N-ACETYLGLUCOSAMINE 2-EPIMERASE_N-ACETYLMANNOSAMINE KINASE"/>
    <property type="match status" value="1"/>
</dbReference>
<dbReference type="RefSeq" id="WP_245785928.1">
    <property type="nucleotide sequence ID" value="NZ_FOFV01000002.1"/>
</dbReference>
<reference evidence="4" key="1">
    <citation type="submission" date="2016-10" db="EMBL/GenBank/DDBJ databases">
        <authorList>
            <person name="Varghese N."/>
            <person name="Submissions S."/>
        </authorList>
    </citation>
    <scope>NUCLEOTIDE SEQUENCE [LARGE SCALE GENOMIC DNA]</scope>
    <source>
        <strain evidence="4">DSM 44437</strain>
    </source>
</reference>
<dbReference type="CDD" id="cd00090">
    <property type="entry name" value="HTH_ARSR"/>
    <property type="match status" value="1"/>
</dbReference>
<accession>A0A1H9E2I7</accession>
<sequence length="362" mass="37357">MTKPSQELLRSISDEHVLRSLMTARKLTRAELAIQTGLSKPTVSESVRRLVEQGLVADTGERTPGGRGKGRVGSFYGLAEDSGVALVVTIAPDGVTAECVDAYGDVISRTHRTITGPAEVAAVLPSVAAETVAAHNVRLCTVSAADPVDRRTGRLVQLPDSPFLVGDLDPVAVLGPLLHGPVVVDNDVNWAAQAEHEALGVADFAYLFLGEGLGCAVVSDGEVRRGHSGLAGEISHLITAGPTGATPFIEVFGELGLRQDGTTAIDVARLRDADPAVLARAIGGVVTALVTLADPEVVVIGGSWGPSLLDAITAECARSPRPVPIRAASVANPSLTGARAAALDLLRTDLVSRAGPRTPRSG</sequence>
<dbReference type="EMBL" id="FOFV01000002">
    <property type="protein sequence ID" value="SEQ19802.1"/>
    <property type="molecule type" value="Genomic_DNA"/>
</dbReference>
<dbReference type="PROSITE" id="PS50943">
    <property type="entry name" value="HTH_CROC1"/>
    <property type="match status" value="1"/>
</dbReference>
<dbReference type="Pfam" id="PF00480">
    <property type="entry name" value="ROK"/>
    <property type="match status" value="1"/>
</dbReference>
<dbReference type="InterPro" id="IPR000600">
    <property type="entry name" value="ROK"/>
</dbReference>
<dbReference type="GO" id="GO:0016301">
    <property type="term" value="F:kinase activity"/>
    <property type="evidence" value="ECO:0007669"/>
    <property type="project" value="UniProtKB-KW"/>
</dbReference>
<dbReference type="PANTHER" id="PTHR18964">
    <property type="entry name" value="ROK (REPRESSOR, ORF, KINASE) FAMILY"/>
    <property type="match status" value="1"/>
</dbReference>
<organism evidence="3 4">
    <name type="scientific">Lentzea albida</name>
    <dbReference type="NCBI Taxonomy" id="65499"/>
    <lineage>
        <taxon>Bacteria</taxon>
        <taxon>Bacillati</taxon>
        <taxon>Actinomycetota</taxon>
        <taxon>Actinomycetes</taxon>
        <taxon>Pseudonocardiales</taxon>
        <taxon>Pseudonocardiaceae</taxon>
        <taxon>Lentzea</taxon>
    </lineage>
</organism>
<dbReference type="Proteomes" id="UP000199503">
    <property type="component" value="Unassembled WGS sequence"/>
</dbReference>
<keyword evidence="3" id="KW-0808">Transferase</keyword>